<dbReference type="Gene3D" id="3.30.2350.10">
    <property type="entry name" value="Pseudouridine synthase"/>
    <property type="match status" value="1"/>
</dbReference>
<evidence type="ECO:0000313" key="7">
    <source>
        <dbReference type="Proteomes" id="UP000182624"/>
    </source>
</evidence>
<dbReference type="InterPro" id="IPR050188">
    <property type="entry name" value="RluA_PseudoU_synthase"/>
</dbReference>
<dbReference type="GO" id="GO:0000455">
    <property type="term" value="P:enzyme-directed rRNA pseudouridine synthesis"/>
    <property type="evidence" value="ECO:0007669"/>
    <property type="project" value="TreeGrafter"/>
</dbReference>
<reference evidence="7" key="1">
    <citation type="submission" date="2016-10" db="EMBL/GenBank/DDBJ databases">
        <authorList>
            <person name="Varghese N."/>
            <person name="Submissions S."/>
        </authorList>
    </citation>
    <scope>NUCLEOTIDE SEQUENCE [LARGE SCALE GENOMIC DNA]</scope>
    <source>
        <strain evidence="7">P18</strain>
    </source>
</reference>
<evidence type="ECO:0000256" key="1">
    <source>
        <dbReference type="ARBA" id="ARBA00000073"/>
    </source>
</evidence>
<evidence type="ECO:0000259" key="5">
    <source>
        <dbReference type="Pfam" id="PF00849"/>
    </source>
</evidence>
<dbReference type="PANTHER" id="PTHR21600">
    <property type="entry name" value="MITOCHONDRIAL RNA PSEUDOURIDINE SYNTHASE"/>
    <property type="match status" value="1"/>
</dbReference>
<gene>
    <name evidence="6" type="ORF">SAMN04487928_110112</name>
</gene>
<evidence type="ECO:0000256" key="4">
    <source>
        <dbReference type="ARBA" id="ARBA00033164"/>
    </source>
</evidence>
<dbReference type="GO" id="GO:0003723">
    <property type="term" value="F:RNA binding"/>
    <property type="evidence" value="ECO:0007669"/>
    <property type="project" value="InterPro"/>
</dbReference>
<evidence type="ECO:0000256" key="2">
    <source>
        <dbReference type="ARBA" id="ARBA00010876"/>
    </source>
</evidence>
<evidence type="ECO:0000256" key="3">
    <source>
        <dbReference type="ARBA" id="ARBA00031870"/>
    </source>
</evidence>
<organism evidence="6 7">
    <name type="scientific">Butyrivibrio proteoclasticus</name>
    <dbReference type="NCBI Taxonomy" id="43305"/>
    <lineage>
        <taxon>Bacteria</taxon>
        <taxon>Bacillati</taxon>
        <taxon>Bacillota</taxon>
        <taxon>Clostridia</taxon>
        <taxon>Lachnospirales</taxon>
        <taxon>Lachnospiraceae</taxon>
        <taxon>Butyrivibrio</taxon>
    </lineage>
</organism>
<comment type="catalytic activity">
    <reaction evidence="1">
        <text>a uridine in RNA = a pseudouridine in RNA</text>
        <dbReference type="Rhea" id="RHEA:48348"/>
        <dbReference type="Rhea" id="RHEA-COMP:12068"/>
        <dbReference type="Rhea" id="RHEA-COMP:12069"/>
        <dbReference type="ChEBI" id="CHEBI:65314"/>
        <dbReference type="ChEBI" id="CHEBI:65315"/>
    </reaction>
</comment>
<dbReference type="OrthoDB" id="9773999at2"/>
<dbReference type="EMBL" id="FOXO01000010">
    <property type="protein sequence ID" value="SFP88136.1"/>
    <property type="molecule type" value="Genomic_DNA"/>
</dbReference>
<comment type="similarity">
    <text evidence="2">Belongs to the pseudouridine synthase RluA family.</text>
</comment>
<dbReference type="GO" id="GO:0009982">
    <property type="term" value="F:pseudouridine synthase activity"/>
    <property type="evidence" value="ECO:0007669"/>
    <property type="project" value="InterPro"/>
</dbReference>
<dbReference type="Proteomes" id="UP000182624">
    <property type="component" value="Unassembled WGS sequence"/>
</dbReference>
<accession>A0A1I5U0N9</accession>
<name>A0A1I5U0N9_9FIRM</name>
<dbReference type="RefSeq" id="WP_074887102.1">
    <property type="nucleotide sequence ID" value="NZ_FOXO01000010.1"/>
</dbReference>
<dbReference type="Pfam" id="PF00849">
    <property type="entry name" value="PseudoU_synth_2"/>
    <property type="match status" value="1"/>
</dbReference>
<dbReference type="InterPro" id="IPR020103">
    <property type="entry name" value="PsdUridine_synth_cat_dom_sf"/>
</dbReference>
<keyword evidence="7" id="KW-1185">Reference proteome</keyword>
<dbReference type="PANTHER" id="PTHR21600:SF44">
    <property type="entry name" value="RIBOSOMAL LARGE SUBUNIT PSEUDOURIDINE SYNTHASE D"/>
    <property type="match status" value="1"/>
</dbReference>
<dbReference type="SUPFAM" id="SSF55120">
    <property type="entry name" value="Pseudouridine synthase"/>
    <property type="match status" value="1"/>
</dbReference>
<dbReference type="CDD" id="cd02869">
    <property type="entry name" value="PseudoU_synth_RluA_like"/>
    <property type="match status" value="1"/>
</dbReference>
<proteinExistence type="inferred from homology"/>
<sequence length="251" mass="28275">MKKIEYIYEDNDIIVCHKPAGIATEGAGPGKMDLVSQVRNYLTRKNRQEGSRGPAYVGSVYRLDQPVEGVVVMGKNKKATSSLAEQIKKHTTDKYYYALCYGNVEPREGHVENYLGRREDSGLAAIFSDDEKDTLNESTITSRDGEKIRLINGDVKKAALDYEVVSTGKETTLLRIKLMTGRFHQIRVQMAGLGYPIVGDVKYGNEESLQYTEENGIKTVCLACYKFGFKHPTTRKKVFFEIKPGFIDHEN</sequence>
<dbReference type="InterPro" id="IPR006145">
    <property type="entry name" value="PsdUridine_synth_RsuA/RluA"/>
</dbReference>
<feature type="domain" description="Pseudouridine synthase RsuA/RluA-like" evidence="5">
    <location>
        <begin position="12"/>
        <end position="191"/>
    </location>
</feature>
<dbReference type="GO" id="GO:0140098">
    <property type="term" value="F:catalytic activity, acting on RNA"/>
    <property type="evidence" value="ECO:0007669"/>
    <property type="project" value="UniProtKB-ARBA"/>
</dbReference>
<protein>
    <recommendedName>
        <fullName evidence="3">RNA pseudouridylate synthase</fullName>
    </recommendedName>
    <alternativeName>
        <fullName evidence="4">RNA-uridine isomerase</fullName>
    </alternativeName>
</protein>
<dbReference type="AlphaFoldDB" id="A0A1I5U0N9"/>
<evidence type="ECO:0000313" key="6">
    <source>
        <dbReference type="EMBL" id="SFP88136.1"/>
    </source>
</evidence>